<proteinExistence type="predicted"/>
<feature type="transmembrane region" description="Helical" evidence="2">
    <location>
        <begin position="85"/>
        <end position="105"/>
    </location>
</feature>
<evidence type="ECO:0000313" key="3">
    <source>
        <dbReference type="EMBL" id="XDQ53900.1"/>
    </source>
</evidence>
<dbReference type="AlphaFoldDB" id="A0AB39RJM1"/>
<organism evidence="3">
    <name type="scientific">Streptomyces sp. R41</name>
    <dbReference type="NCBI Taxonomy" id="3238632"/>
    <lineage>
        <taxon>Bacteria</taxon>
        <taxon>Bacillati</taxon>
        <taxon>Actinomycetota</taxon>
        <taxon>Actinomycetes</taxon>
        <taxon>Kitasatosporales</taxon>
        <taxon>Streptomycetaceae</taxon>
        <taxon>Streptomyces</taxon>
    </lineage>
</organism>
<feature type="compositionally biased region" description="Basic and acidic residues" evidence="1">
    <location>
        <begin position="177"/>
        <end position="204"/>
    </location>
</feature>
<evidence type="ECO:0000256" key="2">
    <source>
        <dbReference type="SAM" id="Phobius"/>
    </source>
</evidence>
<name>A0AB39RJM1_9ACTN</name>
<evidence type="ECO:0000256" key="1">
    <source>
        <dbReference type="SAM" id="MobiDB-lite"/>
    </source>
</evidence>
<sequence length="204" mass="22287">MQGHGYAPPPPKRPSTGVLVVLRVIFVAVAILSIGFLAWVAPLRAAIVTHRRADWWIFGGSLVVLGTSFAFLSTDHTDDFSSPNGNVGMIILLLNAAACVGYYLYADIRHYHRLYPTGYLPPQAPAVNYGYPQPMSPYVATPPQPLVTPLPAPAQHTPAPHTPVPPPPQRPAPARIDQVRAELDELSDYLRKHDGHHDDGRDGR</sequence>
<feature type="compositionally biased region" description="Pro residues" evidence="1">
    <location>
        <begin position="142"/>
        <end position="152"/>
    </location>
</feature>
<dbReference type="EMBL" id="CP163443">
    <property type="protein sequence ID" value="XDQ53900.1"/>
    <property type="molecule type" value="Genomic_DNA"/>
</dbReference>
<keyword evidence="2" id="KW-0812">Transmembrane</keyword>
<accession>A0AB39RJM1</accession>
<reference evidence="3" key="1">
    <citation type="submission" date="2024-07" db="EMBL/GenBank/DDBJ databases">
        <authorList>
            <person name="Yu S.T."/>
        </authorList>
    </citation>
    <scope>NUCLEOTIDE SEQUENCE</scope>
    <source>
        <strain evidence="3">R41</strain>
    </source>
</reference>
<feature type="region of interest" description="Disordered" evidence="1">
    <location>
        <begin position="142"/>
        <end position="204"/>
    </location>
</feature>
<keyword evidence="2" id="KW-1133">Transmembrane helix</keyword>
<feature type="transmembrane region" description="Helical" evidence="2">
    <location>
        <begin position="20"/>
        <end position="41"/>
    </location>
</feature>
<keyword evidence="2" id="KW-0472">Membrane</keyword>
<dbReference type="RefSeq" id="WP_369247134.1">
    <property type="nucleotide sequence ID" value="NZ_CP163443.1"/>
</dbReference>
<protein>
    <recommendedName>
        <fullName evidence="4">Integral membrane protein</fullName>
    </recommendedName>
</protein>
<evidence type="ECO:0008006" key="4">
    <source>
        <dbReference type="Google" id="ProtNLM"/>
    </source>
</evidence>
<feature type="transmembrane region" description="Helical" evidence="2">
    <location>
        <begin position="53"/>
        <end position="73"/>
    </location>
</feature>
<gene>
    <name evidence="3" type="ORF">AB5J53_20650</name>
</gene>
<feature type="compositionally biased region" description="Pro residues" evidence="1">
    <location>
        <begin position="160"/>
        <end position="171"/>
    </location>
</feature>